<dbReference type="Proteomes" id="UP001225498">
    <property type="component" value="Unassembled WGS sequence"/>
</dbReference>
<reference evidence="1" key="1">
    <citation type="submission" date="2023-08" db="EMBL/GenBank/DDBJ databases">
        <authorList>
            <consortium name="Clinical and Environmental Microbiology Branch: Whole genome sequencing antimicrobial resistance pathogens in the healthcare setting"/>
        </authorList>
    </citation>
    <scope>NUCLEOTIDE SEQUENCE</scope>
    <source>
        <strain evidence="1">2023CJ-00293</strain>
    </source>
</reference>
<proteinExistence type="predicted"/>
<evidence type="ECO:0000313" key="2">
    <source>
        <dbReference type="Proteomes" id="UP001225498"/>
    </source>
</evidence>
<comment type="caution">
    <text evidence="1">The sequence shown here is derived from an EMBL/GenBank/DDBJ whole genome shotgun (WGS) entry which is preliminary data.</text>
</comment>
<dbReference type="AlphaFoldDB" id="A0AAI9G2J1"/>
<dbReference type="EMBL" id="ABLTIR010000001">
    <property type="protein sequence ID" value="EKZ1925137.1"/>
    <property type="molecule type" value="Genomic_DNA"/>
</dbReference>
<gene>
    <name evidence="1" type="ORF">REH87_000087</name>
</gene>
<protein>
    <submittedName>
        <fullName evidence="1">Uncharacterized protein</fullName>
    </submittedName>
</protein>
<organism evidence="1 2">
    <name type="scientific">Stenotrophomonas maltophilia</name>
    <name type="common">Pseudomonas maltophilia</name>
    <name type="synonym">Xanthomonas maltophilia</name>
    <dbReference type="NCBI Taxonomy" id="40324"/>
    <lineage>
        <taxon>Bacteria</taxon>
        <taxon>Pseudomonadati</taxon>
        <taxon>Pseudomonadota</taxon>
        <taxon>Gammaproteobacteria</taxon>
        <taxon>Lysobacterales</taxon>
        <taxon>Lysobacteraceae</taxon>
        <taxon>Stenotrophomonas</taxon>
        <taxon>Stenotrophomonas maltophilia group</taxon>
    </lineage>
</organism>
<evidence type="ECO:0000313" key="1">
    <source>
        <dbReference type="EMBL" id="EKZ1925137.1"/>
    </source>
</evidence>
<accession>A0AAI9G2J1</accession>
<name>A0AAI9G2J1_STEMA</name>
<sequence>MPGVDAFDFDRNALSFAGGMPVVAHPPCRSWGRLRAFVTPAPGERDLAMFAVAQVRKWGGALEHPAGSTLWAAAGLPAPGQRDEFGGWTLPILQSAWGHRADKPTWIYIVGIEPGDLPAMPLRLGRSTHVIAQGRTRKDGTRIRKGDAEWRPEVTKAEREHTPAALAAWLVDLARLCSRVEQRRAA</sequence>